<dbReference type="AlphaFoldDB" id="A0AAD9P3U3"/>
<dbReference type="InterPro" id="IPR024862">
    <property type="entry name" value="TRPV"/>
</dbReference>
<evidence type="ECO:0000313" key="10">
    <source>
        <dbReference type="Proteomes" id="UP001209878"/>
    </source>
</evidence>
<keyword evidence="10" id="KW-1185">Reference proteome</keyword>
<evidence type="ECO:0000256" key="2">
    <source>
        <dbReference type="ARBA" id="ARBA00022692"/>
    </source>
</evidence>
<dbReference type="GO" id="GO:0098703">
    <property type="term" value="P:calcium ion import across plasma membrane"/>
    <property type="evidence" value="ECO:0007669"/>
    <property type="project" value="TreeGrafter"/>
</dbReference>
<evidence type="ECO:0000259" key="8">
    <source>
        <dbReference type="Pfam" id="PF00520"/>
    </source>
</evidence>
<dbReference type="GO" id="GO:0005262">
    <property type="term" value="F:calcium channel activity"/>
    <property type="evidence" value="ECO:0007669"/>
    <property type="project" value="TreeGrafter"/>
</dbReference>
<keyword evidence="4 7" id="KW-1133">Transmembrane helix</keyword>
<comment type="caution">
    <text evidence="9">The sequence shown here is derived from an EMBL/GenBank/DDBJ whole genome shotgun (WGS) entry which is preliminary data.</text>
</comment>
<evidence type="ECO:0000256" key="1">
    <source>
        <dbReference type="ARBA" id="ARBA00004141"/>
    </source>
</evidence>
<evidence type="ECO:0000313" key="9">
    <source>
        <dbReference type="EMBL" id="KAK2187647.1"/>
    </source>
</evidence>
<keyword evidence="6" id="KW-0175">Coiled coil</keyword>
<proteinExistence type="predicted"/>
<dbReference type="PANTHER" id="PTHR10582">
    <property type="entry name" value="TRANSIENT RECEPTOR POTENTIAL ION CHANNEL PROTEIN"/>
    <property type="match status" value="1"/>
</dbReference>
<protein>
    <recommendedName>
        <fullName evidence="8">Ion transport domain-containing protein</fullName>
    </recommendedName>
</protein>
<evidence type="ECO:0000256" key="5">
    <source>
        <dbReference type="ARBA" id="ARBA00023136"/>
    </source>
</evidence>
<keyword evidence="2 7" id="KW-0812">Transmembrane</keyword>
<sequence>MYPALPKMIFVIYMIMVALLLINMLIAMMGNTYQLVNETQKEWLRQWAKIILVVEQTVTTAERAQEQIKYSEEMKDGRRALTKEKEELQQLRKINKMKRQSLMNRKQDTRAVHNKHTVIVEEAKYGHINI</sequence>
<comment type="subcellular location">
    <subcellularLocation>
        <location evidence="1">Membrane</location>
        <topology evidence="1">Multi-pass membrane protein</topology>
    </subcellularLocation>
</comment>
<dbReference type="Proteomes" id="UP001209878">
    <property type="component" value="Unassembled WGS sequence"/>
</dbReference>
<feature type="transmembrane region" description="Helical" evidence="7">
    <location>
        <begin position="12"/>
        <end position="36"/>
    </location>
</feature>
<feature type="coiled-coil region" evidence="6">
    <location>
        <begin position="71"/>
        <end position="101"/>
    </location>
</feature>
<feature type="domain" description="Ion transport" evidence="8">
    <location>
        <begin position="2"/>
        <end position="40"/>
    </location>
</feature>
<keyword evidence="5 7" id="KW-0472">Membrane</keyword>
<reference evidence="9" key="1">
    <citation type="journal article" date="2023" name="Mol. Biol. Evol.">
        <title>Third-Generation Sequencing Reveals the Adaptive Role of the Epigenome in Three Deep-Sea Polychaetes.</title>
        <authorList>
            <person name="Perez M."/>
            <person name="Aroh O."/>
            <person name="Sun Y."/>
            <person name="Lan Y."/>
            <person name="Juniper S.K."/>
            <person name="Young C.R."/>
            <person name="Angers B."/>
            <person name="Qian P.Y."/>
        </authorList>
    </citation>
    <scope>NUCLEOTIDE SEQUENCE</scope>
    <source>
        <strain evidence="9">R07B-5</strain>
    </source>
</reference>
<organism evidence="9 10">
    <name type="scientific">Ridgeia piscesae</name>
    <name type="common">Tubeworm</name>
    <dbReference type="NCBI Taxonomy" id="27915"/>
    <lineage>
        <taxon>Eukaryota</taxon>
        <taxon>Metazoa</taxon>
        <taxon>Spiralia</taxon>
        <taxon>Lophotrochozoa</taxon>
        <taxon>Annelida</taxon>
        <taxon>Polychaeta</taxon>
        <taxon>Sedentaria</taxon>
        <taxon>Canalipalpata</taxon>
        <taxon>Sabellida</taxon>
        <taxon>Siboglinidae</taxon>
        <taxon>Ridgeia</taxon>
    </lineage>
</organism>
<gene>
    <name evidence="9" type="ORF">NP493_158g00001</name>
</gene>
<dbReference type="Pfam" id="PF00520">
    <property type="entry name" value="Ion_trans"/>
    <property type="match status" value="1"/>
</dbReference>
<evidence type="ECO:0000256" key="7">
    <source>
        <dbReference type="SAM" id="Phobius"/>
    </source>
</evidence>
<evidence type="ECO:0000256" key="6">
    <source>
        <dbReference type="SAM" id="Coils"/>
    </source>
</evidence>
<dbReference type="GO" id="GO:0005886">
    <property type="term" value="C:plasma membrane"/>
    <property type="evidence" value="ECO:0007669"/>
    <property type="project" value="TreeGrafter"/>
</dbReference>
<evidence type="ECO:0000256" key="4">
    <source>
        <dbReference type="ARBA" id="ARBA00022989"/>
    </source>
</evidence>
<name>A0AAD9P3U3_RIDPI</name>
<dbReference type="PANTHER" id="PTHR10582:SF28">
    <property type="entry name" value="NANCHUNG, ISOFORM B"/>
    <property type="match status" value="1"/>
</dbReference>
<dbReference type="EMBL" id="JAODUO010000158">
    <property type="protein sequence ID" value="KAK2187647.1"/>
    <property type="molecule type" value="Genomic_DNA"/>
</dbReference>
<keyword evidence="3" id="KW-0677">Repeat</keyword>
<evidence type="ECO:0000256" key="3">
    <source>
        <dbReference type="ARBA" id="ARBA00022737"/>
    </source>
</evidence>
<accession>A0AAD9P3U3</accession>
<dbReference type="InterPro" id="IPR005821">
    <property type="entry name" value="Ion_trans_dom"/>
</dbReference>